<accession>E9SBJ6</accession>
<proteinExistence type="predicted"/>
<comment type="caution">
    <text evidence="1">The sequence shown here is derived from an EMBL/GenBank/DDBJ whole genome shotgun (WGS) entry which is preliminary data.</text>
</comment>
<dbReference type="Proteomes" id="UP000004259">
    <property type="component" value="Unassembled WGS sequence"/>
</dbReference>
<gene>
    <name evidence="1" type="ORF">CUS_5475</name>
</gene>
<evidence type="ECO:0008006" key="3">
    <source>
        <dbReference type="Google" id="ProtNLM"/>
    </source>
</evidence>
<sequence length="104" mass="11741">MQLIEDNVDKRFAVCSPSTYIFEQMKSLAEGNNISLEKNDFLTYTKLTQTEAFSEYDYLILDEMHRCGASCWSIGVQRLIDSNPNAKVFGTSARSMLCAILVLS</sequence>
<protein>
    <recommendedName>
        <fullName evidence="3">Helicase ATP-binding domain-containing protein</fullName>
    </recommendedName>
</protein>
<dbReference type="eggNOG" id="COG1061">
    <property type="taxonomic scope" value="Bacteria"/>
</dbReference>
<dbReference type="AlphaFoldDB" id="E9SBJ6"/>
<organism evidence="1 2">
    <name type="scientific">Ruminococcus albus 8</name>
    <dbReference type="NCBI Taxonomy" id="246199"/>
    <lineage>
        <taxon>Bacteria</taxon>
        <taxon>Bacillati</taxon>
        <taxon>Bacillota</taxon>
        <taxon>Clostridia</taxon>
        <taxon>Eubacteriales</taxon>
        <taxon>Oscillospiraceae</taxon>
        <taxon>Ruminococcus</taxon>
    </lineage>
</organism>
<dbReference type="STRING" id="246199.CUS_5475"/>
<name>E9SBJ6_RUMAL</name>
<dbReference type="EMBL" id="ADKM02000069">
    <property type="protein sequence ID" value="EGC03328.1"/>
    <property type="molecule type" value="Genomic_DNA"/>
</dbReference>
<evidence type="ECO:0000313" key="2">
    <source>
        <dbReference type="Proteomes" id="UP000004259"/>
    </source>
</evidence>
<reference evidence="1 2" key="1">
    <citation type="submission" date="2011-02" db="EMBL/GenBank/DDBJ databases">
        <authorList>
            <person name="Nelson K.E."/>
            <person name="Sutton G."/>
            <person name="Torralba M."/>
            <person name="Durkin S."/>
            <person name="Harkins D."/>
            <person name="Montgomery R."/>
            <person name="Ziemer C."/>
            <person name="Klaassens E."/>
            <person name="Ocuiv P."/>
            <person name="Morrison M."/>
        </authorList>
    </citation>
    <scope>NUCLEOTIDE SEQUENCE [LARGE SCALE GENOMIC DNA]</scope>
    <source>
        <strain evidence="1 2">8</strain>
    </source>
</reference>
<evidence type="ECO:0000313" key="1">
    <source>
        <dbReference type="EMBL" id="EGC03328.1"/>
    </source>
</evidence>
<keyword evidence="2" id="KW-1185">Reference proteome</keyword>